<dbReference type="Proteomes" id="UP001210925">
    <property type="component" value="Unassembled WGS sequence"/>
</dbReference>
<reference evidence="3" key="1">
    <citation type="submission" date="2020-05" db="EMBL/GenBank/DDBJ databases">
        <title>Phylogenomic resolution of chytrid fungi.</title>
        <authorList>
            <person name="Stajich J.E."/>
            <person name="Amses K."/>
            <person name="Simmons R."/>
            <person name="Seto K."/>
            <person name="Myers J."/>
            <person name="Bonds A."/>
            <person name="Quandt C.A."/>
            <person name="Barry K."/>
            <person name="Liu P."/>
            <person name="Grigoriev I."/>
            <person name="Longcore J.E."/>
            <person name="James T.Y."/>
        </authorList>
    </citation>
    <scope>NUCLEOTIDE SEQUENCE</scope>
    <source>
        <strain evidence="3">PLAUS21</strain>
    </source>
</reference>
<organism evidence="3 4">
    <name type="scientific">Boothiomyces macroporosus</name>
    <dbReference type="NCBI Taxonomy" id="261099"/>
    <lineage>
        <taxon>Eukaryota</taxon>
        <taxon>Fungi</taxon>
        <taxon>Fungi incertae sedis</taxon>
        <taxon>Chytridiomycota</taxon>
        <taxon>Chytridiomycota incertae sedis</taxon>
        <taxon>Chytridiomycetes</taxon>
        <taxon>Rhizophydiales</taxon>
        <taxon>Terramycetaceae</taxon>
        <taxon>Boothiomyces</taxon>
    </lineage>
</organism>
<dbReference type="Pfam" id="PF07859">
    <property type="entry name" value="Abhydrolase_3"/>
    <property type="match status" value="1"/>
</dbReference>
<dbReference type="PANTHER" id="PTHR48081">
    <property type="entry name" value="AB HYDROLASE SUPERFAMILY PROTEIN C4A8.06C"/>
    <property type="match status" value="1"/>
</dbReference>
<evidence type="ECO:0000259" key="2">
    <source>
        <dbReference type="Pfam" id="PF07859"/>
    </source>
</evidence>
<sequence>MLNEETPFHERFEDTKDSKTRAVRKILSAAIPSVVSSTAKYYKEGPTLEQWNLAYYVTANTVKRSMKNLASDEIPNIAGAQKISSIAGYLPLNAKVKEESIMTNEKVINFIKDRAPGEWPKPAEQVTEIYGEWVTVPKSQNDKVVYLLHGGAYVMGSALMYRPFAYIYAKKSESSVYSLNYRLAPQNPYPCAVIDAVSGYLHLLEKYDPKNIVLIGDSAGGGLVISTLLVLRDMGIESPAGGVCLSPWLDLTHSCPSFHENAKYDILPTPPPDPRLESRVHYYAPDEHLKIPYVSPFWEENLDNLPPLLIHAGSAEQLFDEIVVFSGRLAKSNTSITLEVFEAHLHVFQGIMRFSKGAKVAYGRIGEWIKKVRAAKGVLDEKQRNDLDFNGNFVGSSKL</sequence>
<dbReference type="GO" id="GO:0016787">
    <property type="term" value="F:hydrolase activity"/>
    <property type="evidence" value="ECO:0007669"/>
    <property type="project" value="UniProtKB-KW"/>
</dbReference>
<feature type="domain" description="Alpha/beta hydrolase fold-3" evidence="2">
    <location>
        <begin position="147"/>
        <end position="349"/>
    </location>
</feature>
<dbReference type="PANTHER" id="PTHR48081:SF8">
    <property type="entry name" value="ALPHA_BETA HYDROLASE FOLD-3 DOMAIN-CONTAINING PROTEIN-RELATED"/>
    <property type="match status" value="1"/>
</dbReference>
<dbReference type="SUPFAM" id="SSF53474">
    <property type="entry name" value="alpha/beta-Hydrolases"/>
    <property type="match status" value="1"/>
</dbReference>
<accession>A0AAD5UIS7</accession>
<dbReference type="Gene3D" id="3.40.50.1820">
    <property type="entry name" value="alpha/beta hydrolase"/>
    <property type="match status" value="1"/>
</dbReference>
<dbReference type="EMBL" id="JADGKB010000019">
    <property type="protein sequence ID" value="KAJ3259313.1"/>
    <property type="molecule type" value="Genomic_DNA"/>
</dbReference>
<evidence type="ECO:0000313" key="4">
    <source>
        <dbReference type="Proteomes" id="UP001210925"/>
    </source>
</evidence>
<proteinExistence type="predicted"/>
<keyword evidence="4" id="KW-1185">Reference proteome</keyword>
<gene>
    <name evidence="3" type="ORF">HK103_002511</name>
</gene>
<evidence type="ECO:0000313" key="3">
    <source>
        <dbReference type="EMBL" id="KAJ3259313.1"/>
    </source>
</evidence>
<protein>
    <recommendedName>
        <fullName evidence="2">Alpha/beta hydrolase fold-3 domain-containing protein</fullName>
    </recommendedName>
</protein>
<evidence type="ECO:0000256" key="1">
    <source>
        <dbReference type="ARBA" id="ARBA00022801"/>
    </source>
</evidence>
<keyword evidence="1" id="KW-0378">Hydrolase</keyword>
<dbReference type="AlphaFoldDB" id="A0AAD5UIS7"/>
<dbReference type="InterPro" id="IPR029058">
    <property type="entry name" value="AB_hydrolase_fold"/>
</dbReference>
<name>A0AAD5UIS7_9FUNG</name>
<dbReference type="InterPro" id="IPR050300">
    <property type="entry name" value="GDXG_lipolytic_enzyme"/>
</dbReference>
<comment type="caution">
    <text evidence="3">The sequence shown here is derived from an EMBL/GenBank/DDBJ whole genome shotgun (WGS) entry which is preliminary data.</text>
</comment>
<dbReference type="InterPro" id="IPR013094">
    <property type="entry name" value="AB_hydrolase_3"/>
</dbReference>